<organism evidence="2 3">
    <name type="scientific">Basidiobolus ranarum</name>
    <dbReference type="NCBI Taxonomy" id="34480"/>
    <lineage>
        <taxon>Eukaryota</taxon>
        <taxon>Fungi</taxon>
        <taxon>Fungi incertae sedis</taxon>
        <taxon>Zoopagomycota</taxon>
        <taxon>Entomophthoromycotina</taxon>
        <taxon>Basidiobolomycetes</taxon>
        <taxon>Basidiobolales</taxon>
        <taxon>Basidiobolaceae</taxon>
        <taxon>Basidiobolus</taxon>
    </lineage>
</organism>
<protein>
    <submittedName>
        <fullName evidence="2">Uncharacterized protein</fullName>
    </submittedName>
</protein>
<comment type="caution">
    <text evidence="2">The sequence shown here is derived from an EMBL/GenBank/DDBJ whole genome shotgun (WGS) entry which is preliminary data.</text>
</comment>
<keyword evidence="3" id="KW-1185">Reference proteome</keyword>
<evidence type="ECO:0000256" key="1">
    <source>
        <dbReference type="SAM" id="MobiDB-lite"/>
    </source>
</evidence>
<proteinExistence type="predicted"/>
<feature type="region of interest" description="Disordered" evidence="1">
    <location>
        <begin position="1"/>
        <end position="84"/>
    </location>
</feature>
<reference evidence="2 3" key="1">
    <citation type="submission" date="2023-04" db="EMBL/GenBank/DDBJ databases">
        <title>Genome of Basidiobolus ranarum AG-B5.</title>
        <authorList>
            <person name="Stajich J.E."/>
            <person name="Carter-House D."/>
            <person name="Gryganskyi A."/>
        </authorList>
    </citation>
    <scope>NUCLEOTIDE SEQUENCE [LARGE SCALE GENOMIC DNA]</scope>
    <source>
        <strain evidence="2 3">AG-B5</strain>
    </source>
</reference>
<accession>A0ABR2WRL1</accession>
<dbReference type="EMBL" id="JASJQH010000483">
    <property type="protein sequence ID" value="KAK9764152.1"/>
    <property type="molecule type" value="Genomic_DNA"/>
</dbReference>
<feature type="compositionally biased region" description="Polar residues" evidence="1">
    <location>
        <begin position="17"/>
        <end position="41"/>
    </location>
</feature>
<evidence type="ECO:0000313" key="2">
    <source>
        <dbReference type="EMBL" id="KAK9764152.1"/>
    </source>
</evidence>
<sequence>MEANLGRKGGTGLKTGSYSDKSSTSPNQPGKDSSGSGTYPSVNPGDKGSSMGHQNPAGGGSSDKYTAPAKDGYTKGSKTASPPSCNDICNSLSLLGVKVDASICLSKKNIDPTASVFSADTGCATLIANAKLLGIAHVDVSLCH</sequence>
<gene>
    <name evidence="2" type="ORF">K7432_008574</name>
</gene>
<name>A0ABR2WRL1_9FUNG</name>
<evidence type="ECO:0000313" key="3">
    <source>
        <dbReference type="Proteomes" id="UP001479436"/>
    </source>
</evidence>
<dbReference type="Proteomes" id="UP001479436">
    <property type="component" value="Unassembled WGS sequence"/>
</dbReference>